<dbReference type="STRING" id="1177154.Y5S_00282"/>
<dbReference type="GO" id="GO:0003677">
    <property type="term" value="F:DNA binding"/>
    <property type="evidence" value="ECO:0007669"/>
    <property type="project" value="UniProtKB-UniRule"/>
</dbReference>
<keyword evidence="4 13" id="KW-0235">DNA replication</keyword>
<dbReference type="GO" id="GO:0009432">
    <property type="term" value="P:SOS response"/>
    <property type="evidence" value="ECO:0007669"/>
    <property type="project" value="UniProtKB-UniRule"/>
</dbReference>
<evidence type="ECO:0000256" key="8">
    <source>
        <dbReference type="ARBA" id="ARBA00023015"/>
    </source>
</evidence>
<comment type="subunit">
    <text evidence="2 13">Homodimer.</text>
</comment>
<evidence type="ECO:0000256" key="9">
    <source>
        <dbReference type="ARBA" id="ARBA00023125"/>
    </source>
</evidence>
<dbReference type="GO" id="GO:0004252">
    <property type="term" value="F:serine-type endopeptidase activity"/>
    <property type="evidence" value="ECO:0007669"/>
    <property type="project" value="UniProtKB-UniRule"/>
</dbReference>
<dbReference type="CDD" id="cd06529">
    <property type="entry name" value="S24_LexA-like"/>
    <property type="match status" value="1"/>
</dbReference>
<accession>A0A095UVR1</accession>
<evidence type="ECO:0000313" key="17">
    <source>
        <dbReference type="EMBL" id="KGD66615.1"/>
    </source>
</evidence>
<evidence type="ECO:0000256" key="4">
    <source>
        <dbReference type="ARBA" id="ARBA00022705"/>
    </source>
</evidence>
<evidence type="ECO:0000256" key="6">
    <source>
        <dbReference type="ARBA" id="ARBA00022801"/>
    </source>
</evidence>
<name>A0A095UVR1_9GAMM</name>
<feature type="active site" description="For autocatalytic cleavage activity" evidence="13">
    <location>
        <position position="160"/>
    </location>
</feature>
<dbReference type="OrthoDB" id="9802364at2"/>
<dbReference type="InterPro" id="IPR015927">
    <property type="entry name" value="Peptidase_S24_S26A/B/C"/>
</dbReference>
<evidence type="ECO:0000256" key="2">
    <source>
        <dbReference type="ARBA" id="ARBA00011738"/>
    </source>
</evidence>
<dbReference type="InterPro" id="IPR006197">
    <property type="entry name" value="Peptidase_S24_LexA"/>
</dbReference>
<dbReference type="SUPFAM" id="SSF51306">
    <property type="entry name" value="LexA/Signal peptidase"/>
    <property type="match status" value="1"/>
</dbReference>
<keyword evidence="5 13" id="KW-0227">DNA damage</keyword>
<dbReference type="PATRIC" id="fig|1177154.3.peg.283"/>
<evidence type="ECO:0000259" key="16">
    <source>
        <dbReference type="Pfam" id="PF01726"/>
    </source>
</evidence>
<evidence type="ECO:0000256" key="14">
    <source>
        <dbReference type="RuleBase" id="RU003991"/>
    </source>
</evidence>
<keyword evidence="10 13" id="KW-0804">Transcription</keyword>
<dbReference type="Proteomes" id="UP000029444">
    <property type="component" value="Unassembled WGS sequence"/>
</dbReference>
<dbReference type="PRINTS" id="PR00726">
    <property type="entry name" value="LEXASERPTASE"/>
</dbReference>
<dbReference type="GO" id="GO:0045892">
    <property type="term" value="P:negative regulation of DNA-templated transcription"/>
    <property type="evidence" value="ECO:0007669"/>
    <property type="project" value="UniProtKB-UniRule"/>
</dbReference>
<keyword evidence="3 13" id="KW-0678">Repressor</keyword>
<evidence type="ECO:0000256" key="3">
    <source>
        <dbReference type="ARBA" id="ARBA00022491"/>
    </source>
</evidence>
<comment type="function">
    <text evidence="13">Represses a number of genes involved in the response to DNA damage (SOS response), including recA and lexA. In the presence of single-stranded DNA, RecA interacts with LexA causing an autocatalytic cleavage which disrupts the DNA-binding part of LexA, leading to derepression of the SOS regulon and eventually DNA repair.</text>
</comment>
<dbReference type="Gene3D" id="1.10.10.10">
    <property type="entry name" value="Winged helix-like DNA-binding domain superfamily/Winged helix DNA-binding domain"/>
    <property type="match status" value="1"/>
</dbReference>
<comment type="catalytic activity">
    <reaction evidence="13">
        <text>Hydrolysis of Ala-|-Gly bond in repressor LexA.</text>
        <dbReference type="EC" id="3.4.21.88"/>
    </reaction>
</comment>
<dbReference type="InterPro" id="IPR006199">
    <property type="entry name" value="LexA_DNA-bd_dom"/>
</dbReference>
<keyword evidence="8 13" id="KW-0805">Transcription regulation</keyword>
<dbReference type="GO" id="GO:0006260">
    <property type="term" value="P:DNA replication"/>
    <property type="evidence" value="ECO:0007669"/>
    <property type="project" value="UniProtKB-UniRule"/>
</dbReference>
<keyword evidence="6 13" id="KW-0378">Hydrolase</keyword>
<dbReference type="FunFam" id="2.10.109.10:FF:000001">
    <property type="entry name" value="LexA repressor"/>
    <property type="match status" value="1"/>
</dbReference>
<dbReference type="InterPro" id="IPR036390">
    <property type="entry name" value="WH_DNA-bd_sf"/>
</dbReference>
<dbReference type="NCBIfam" id="TIGR00498">
    <property type="entry name" value="lexA"/>
    <property type="match status" value="1"/>
</dbReference>
<evidence type="ECO:0000256" key="13">
    <source>
        <dbReference type="HAMAP-Rule" id="MF_00015"/>
    </source>
</evidence>
<reference evidence="17 18" key="1">
    <citation type="submission" date="2012-09" db="EMBL/GenBank/DDBJ databases">
        <title>Genome Sequence of alkane-degrading Bacterium Alcanivorax sp. 19-m-6.</title>
        <authorList>
            <person name="Lai Q."/>
            <person name="Shao Z."/>
        </authorList>
    </citation>
    <scope>NUCLEOTIDE SEQUENCE [LARGE SCALE GENOMIC DNA]</scope>
    <source>
        <strain evidence="17 18">19-m-6</strain>
    </source>
</reference>
<comment type="similarity">
    <text evidence="1 13 14">Belongs to the peptidase S24 family.</text>
</comment>
<dbReference type="InterPro" id="IPR036286">
    <property type="entry name" value="LexA/Signal_pep-like_sf"/>
</dbReference>
<keyword evidence="18" id="KW-1185">Reference proteome</keyword>
<gene>
    <name evidence="13" type="primary">lexA</name>
    <name evidence="17" type="ORF">Y5S_00282</name>
</gene>
<feature type="domain" description="LexA repressor DNA-binding" evidence="16">
    <location>
        <begin position="3"/>
        <end position="66"/>
    </location>
</feature>
<dbReference type="EMBL" id="ARXV01000001">
    <property type="protein sequence ID" value="KGD66615.1"/>
    <property type="molecule type" value="Genomic_DNA"/>
</dbReference>
<dbReference type="InterPro" id="IPR006200">
    <property type="entry name" value="LexA"/>
</dbReference>
<dbReference type="InterPro" id="IPR039418">
    <property type="entry name" value="LexA-like"/>
</dbReference>
<evidence type="ECO:0000256" key="7">
    <source>
        <dbReference type="ARBA" id="ARBA00022813"/>
    </source>
</evidence>
<dbReference type="InterPro" id="IPR036388">
    <property type="entry name" value="WH-like_DNA-bd_sf"/>
</dbReference>
<feature type="DNA-binding region" description="H-T-H motif" evidence="13">
    <location>
        <begin position="29"/>
        <end position="49"/>
    </location>
</feature>
<dbReference type="AlphaFoldDB" id="A0A095UVR1"/>
<comment type="caution">
    <text evidence="17">The sequence shown here is derived from an EMBL/GenBank/DDBJ whole genome shotgun (WGS) entry which is preliminary data.</text>
</comment>
<dbReference type="SUPFAM" id="SSF46785">
    <property type="entry name" value="Winged helix' DNA-binding domain"/>
    <property type="match status" value="1"/>
</dbReference>
<feature type="active site" description="For autocatalytic cleavage activity" evidence="13">
    <location>
        <position position="123"/>
    </location>
</feature>
<evidence type="ECO:0000256" key="5">
    <source>
        <dbReference type="ARBA" id="ARBA00022763"/>
    </source>
</evidence>
<dbReference type="Gene3D" id="2.10.109.10">
    <property type="entry name" value="Umud Fragment, subunit A"/>
    <property type="match status" value="1"/>
</dbReference>
<dbReference type="FunFam" id="1.10.10.10:FF:000009">
    <property type="entry name" value="LexA repressor"/>
    <property type="match status" value="1"/>
</dbReference>
<organism evidence="17 18">
    <name type="scientific">Alcanivorax nanhaiticus</name>
    <dbReference type="NCBI Taxonomy" id="1177154"/>
    <lineage>
        <taxon>Bacteria</taxon>
        <taxon>Pseudomonadati</taxon>
        <taxon>Pseudomonadota</taxon>
        <taxon>Gammaproteobacteria</taxon>
        <taxon>Oceanospirillales</taxon>
        <taxon>Alcanivoracaceae</taxon>
        <taxon>Alcanivorax</taxon>
    </lineage>
</organism>
<proteinExistence type="inferred from homology"/>
<dbReference type="GO" id="GO:0006508">
    <property type="term" value="P:proteolysis"/>
    <property type="evidence" value="ECO:0007669"/>
    <property type="project" value="InterPro"/>
</dbReference>
<dbReference type="EC" id="3.4.21.88" evidence="13"/>
<dbReference type="PANTHER" id="PTHR33516">
    <property type="entry name" value="LEXA REPRESSOR"/>
    <property type="match status" value="1"/>
</dbReference>
<evidence type="ECO:0000256" key="12">
    <source>
        <dbReference type="ARBA" id="ARBA00023236"/>
    </source>
</evidence>
<evidence type="ECO:0000256" key="11">
    <source>
        <dbReference type="ARBA" id="ARBA00023204"/>
    </source>
</evidence>
<evidence type="ECO:0000256" key="10">
    <source>
        <dbReference type="ARBA" id="ARBA00023163"/>
    </source>
</evidence>
<feature type="domain" description="Peptidase S24/S26A/S26B/S26C" evidence="15">
    <location>
        <begin position="81"/>
        <end position="194"/>
    </location>
</feature>
<evidence type="ECO:0000259" key="15">
    <source>
        <dbReference type="Pfam" id="PF00717"/>
    </source>
</evidence>
<dbReference type="PANTHER" id="PTHR33516:SF2">
    <property type="entry name" value="LEXA REPRESSOR-RELATED"/>
    <property type="match status" value="1"/>
</dbReference>
<dbReference type="RefSeq" id="WP_035229653.1">
    <property type="nucleotide sequence ID" value="NZ_ARXV01000001.1"/>
</dbReference>
<dbReference type="GO" id="GO:0006281">
    <property type="term" value="P:DNA repair"/>
    <property type="evidence" value="ECO:0007669"/>
    <property type="project" value="UniProtKB-UniRule"/>
</dbReference>
<keyword evidence="12 13" id="KW-0742">SOS response</keyword>
<dbReference type="InterPro" id="IPR050077">
    <property type="entry name" value="LexA_repressor"/>
</dbReference>
<evidence type="ECO:0000313" key="18">
    <source>
        <dbReference type="Proteomes" id="UP000029444"/>
    </source>
</evidence>
<dbReference type="eggNOG" id="COG1974">
    <property type="taxonomic scope" value="Bacteria"/>
</dbReference>
<keyword evidence="9 13" id="KW-0238">DNA-binding</keyword>
<dbReference type="Pfam" id="PF00717">
    <property type="entry name" value="Peptidase_S24"/>
    <property type="match status" value="1"/>
</dbReference>
<feature type="site" description="Cleavage; by autolysis" evidence="13">
    <location>
        <begin position="88"/>
        <end position="89"/>
    </location>
</feature>
<keyword evidence="7 13" id="KW-0068">Autocatalytic cleavage</keyword>
<keyword evidence="11 13" id="KW-0234">DNA repair</keyword>
<sequence length="204" mass="22430">MSSKLTDRQQQVLDCIRECIADTGMAPTRAEIADIMGFQSKNAASDHLRALERKGYIRLHSDRSRGIQLLDNAYWGEEELPIVGKVAAGVPIEAIENVERTVPVPQGLFKQRPTYLLKVQGDSMVDAGIFDGDLIAVRKSNVARSGEIVVARIDEEVTVKTLKLNKSSATLLPANEAYEPIKVPADQLVIEGIFVGLIRDPNSY</sequence>
<evidence type="ECO:0000256" key="1">
    <source>
        <dbReference type="ARBA" id="ARBA00007484"/>
    </source>
</evidence>
<dbReference type="HAMAP" id="MF_00015">
    <property type="entry name" value="LexA"/>
    <property type="match status" value="1"/>
</dbReference>
<protein>
    <recommendedName>
        <fullName evidence="13">LexA repressor</fullName>
        <ecNumber evidence="13">3.4.21.88</ecNumber>
    </recommendedName>
</protein>
<dbReference type="Pfam" id="PF01726">
    <property type="entry name" value="LexA_DNA_bind"/>
    <property type="match status" value="1"/>
</dbReference>